<accession>A0A7J6P4M3</accession>
<gene>
    <name evidence="2" type="ORF">FOZ60_016919</name>
</gene>
<feature type="compositionally biased region" description="Basic and acidic residues" evidence="1">
    <location>
        <begin position="1"/>
        <end position="10"/>
    </location>
</feature>
<dbReference type="Proteomes" id="UP000541610">
    <property type="component" value="Unassembled WGS sequence"/>
</dbReference>
<evidence type="ECO:0000313" key="2">
    <source>
        <dbReference type="EMBL" id="KAF4690720.1"/>
    </source>
</evidence>
<comment type="caution">
    <text evidence="2">The sequence shown here is derived from an EMBL/GenBank/DDBJ whole genome shotgun (WGS) entry which is preliminary data.</text>
</comment>
<feature type="region of interest" description="Disordered" evidence="1">
    <location>
        <begin position="1"/>
        <end position="69"/>
    </location>
</feature>
<reference evidence="2 3" key="1">
    <citation type="submission" date="2020-04" db="EMBL/GenBank/DDBJ databases">
        <title>Perkinsus olseni comparative genomics.</title>
        <authorList>
            <person name="Bogema D.R."/>
        </authorList>
    </citation>
    <scope>NUCLEOTIDE SEQUENCE [LARGE SCALE GENOMIC DNA]</scope>
    <source>
        <strain evidence="2">00978-12</strain>
    </source>
</reference>
<feature type="compositionally biased region" description="Polar residues" evidence="1">
    <location>
        <begin position="20"/>
        <end position="39"/>
    </location>
</feature>
<protein>
    <submittedName>
        <fullName evidence="2">Uncharacterized protein</fullName>
    </submittedName>
</protein>
<dbReference type="AlphaFoldDB" id="A0A7J6P4M3"/>
<dbReference type="EMBL" id="JABANP010000093">
    <property type="protein sequence ID" value="KAF4690720.1"/>
    <property type="molecule type" value="Genomic_DNA"/>
</dbReference>
<proteinExistence type="predicted"/>
<name>A0A7J6P4M3_PEROL</name>
<sequence length="69" mass="7422">MEMADLRSPEPNDSMPGEPSRQSKSSLNPASTRPNSVHAWSQPCGGIEKDDGLSNREPIIGQVSEAMRG</sequence>
<organism evidence="2 3">
    <name type="scientific">Perkinsus olseni</name>
    <name type="common">Perkinsus atlanticus</name>
    <dbReference type="NCBI Taxonomy" id="32597"/>
    <lineage>
        <taxon>Eukaryota</taxon>
        <taxon>Sar</taxon>
        <taxon>Alveolata</taxon>
        <taxon>Perkinsozoa</taxon>
        <taxon>Perkinsea</taxon>
        <taxon>Perkinsida</taxon>
        <taxon>Perkinsidae</taxon>
        <taxon>Perkinsus</taxon>
    </lineage>
</organism>
<evidence type="ECO:0000256" key="1">
    <source>
        <dbReference type="SAM" id="MobiDB-lite"/>
    </source>
</evidence>
<evidence type="ECO:0000313" key="3">
    <source>
        <dbReference type="Proteomes" id="UP000541610"/>
    </source>
</evidence>